<protein>
    <recommendedName>
        <fullName evidence="4">Ubiquitin-like protease family profile domain-containing protein</fullName>
    </recommendedName>
</protein>
<dbReference type="Proteomes" id="UP000030689">
    <property type="component" value="Unassembled WGS sequence"/>
</dbReference>
<evidence type="ECO:0000256" key="3">
    <source>
        <dbReference type="ARBA" id="ARBA00022801"/>
    </source>
</evidence>
<keyword evidence="3" id="KW-0378">Hydrolase</keyword>
<feature type="domain" description="Ubiquitin-like protease family profile" evidence="4">
    <location>
        <begin position="43"/>
        <end position="117"/>
    </location>
</feature>
<evidence type="ECO:0000313" key="6">
    <source>
        <dbReference type="Proteomes" id="UP000030689"/>
    </source>
</evidence>
<dbReference type="KEGG" id="eus:EUTSA_v10023117mg"/>
<evidence type="ECO:0000313" key="5">
    <source>
        <dbReference type="EMBL" id="ESQ50894.1"/>
    </source>
</evidence>
<evidence type="ECO:0000259" key="4">
    <source>
        <dbReference type="Pfam" id="PF02902"/>
    </source>
</evidence>
<dbReference type="Pfam" id="PF02902">
    <property type="entry name" value="Peptidase_C48"/>
    <property type="match status" value="1"/>
</dbReference>
<organism evidence="5 6">
    <name type="scientific">Eutrema salsugineum</name>
    <name type="common">Saltwater cress</name>
    <name type="synonym">Sisymbrium salsugineum</name>
    <dbReference type="NCBI Taxonomy" id="72664"/>
    <lineage>
        <taxon>Eukaryota</taxon>
        <taxon>Viridiplantae</taxon>
        <taxon>Streptophyta</taxon>
        <taxon>Embryophyta</taxon>
        <taxon>Tracheophyta</taxon>
        <taxon>Spermatophyta</taxon>
        <taxon>Magnoliopsida</taxon>
        <taxon>eudicotyledons</taxon>
        <taxon>Gunneridae</taxon>
        <taxon>Pentapetalae</taxon>
        <taxon>rosids</taxon>
        <taxon>malvids</taxon>
        <taxon>Brassicales</taxon>
        <taxon>Brassicaceae</taxon>
        <taxon>Eutremeae</taxon>
        <taxon>Eutrema</taxon>
    </lineage>
</organism>
<dbReference type="GO" id="GO:0008234">
    <property type="term" value="F:cysteine-type peptidase activity"/>
    <property type="evidence" value="ECO:0007669"/>
    <property type="project" value="InterPro"/>
</dbReference>
<dbReference type="InterPro" id="IPR003653">
    <property type="entry name" value="Peptidase_C48_C"/>
</dbReference>
<dbReference type="OMA" id="FREYTAF"/>
<keyword evidence="2" id="KW-0645">Protease</keyword>
<dbReference type="InterPro" id="IPR038765">
    <property type="entry name" value="Papain-like_cys_pep_sf"/>
</dbReference>
<dbReference type="Gramene" id="ESQ50894">
    <property type="protein sequence ID" value="ESQ50894"/>
    <property type="gene ID" value="EUTSA_v10023117mg"/>
</dbReference>
<dbReference type="GO" id="GO:0006508">
    <property type="term" value="P:proteolysis"/>
    <property type="evidence" value="ECO:0007669"/>
    <property type="project" value="UniProtKB-KW"/>
</dbReference>
<accession>V4M3U7</accession>
<reference evidence="5 6" key="1">
    <citation type="journal article" date="2013" name="Front. Plant Sci.">
        <title>The Reference Genome of the Halophytic Plant Eutrema salsugineum.</title>
        <authorList>
            <person name="Yang R."/>
            <person name="Jarvis D.E."/>
            <person name="Chen H."/>
            <person name="Beilstein M.A."/>
            <person name="Grimwood J."/>
            <person name="Jenkins J."/>
            <person name="Shu S."/>
            <person name="Prochnik S."/>
            <person name="Xin M."/>
            <person name="Ma C."/>
            <person name="Schmutz J."/>
            <person name="Wing R.A."/>
            <person name="Mitchell-Olds T."/>
            <person name="Schumaker K.S."/>
            <person name="Wang X."/>
        </authorList>
    </citation>
    <scope>NUCLEOTIDE SEQUENCE [LARGE SCALE GENOMIC DNA]</scope>
</reference>
<dbReference type="SUPFAM" id="SSF54001">
    <property type="entry name" value="Cysteine proteinases"/>
    <property type="match status" value="1"/>
</dbReference>
<name>V4M3U7_EUTSA</name>
<comment type="similarity">
    <text evidence="1">Belongs to the peptidase C48 family.</text>
</comment>
<proteinExistence type="inferred from homology"/>
<dbReference type="AlphaFoldDB" id="V4M3U7"/>
<evidence type="ECO:0000256" key="2">
    <source>
        <dbReference type="ARBA" id="ARBA00022670"/>
    </source>
</evidence>
<dbReference type="Gene3D" id="3.40.395.10">
    <property type="entry name" value="Adenoviral Proteinase, Chain A"/>
    <property type="match status" value="1"/>
</dbReference>
<evidence type="ECO:0000256" key="1">
    <source>
        <dbReference type="ARBA" id="ARBA00005234"/>
    </source>
</evidence>
<gene>
    <name evidence="5" type="ORF">EUTSA_v10023117mg</name>
</gene>
<dbReference type="EMBL" id="KI517392">
    <property type="protein sequence ID" value="ESQ50894.1"/>
    <property type="molecule type" value="Genomic_DNA"/>
</dbReference>
<sequence length="143" mass="16830">MDAIMYLFREYTAFHRWKPDCVVFMNRFFAVQIEGVYKKLIVETFSVLIPWIVKEVQTPKNRKHLNMKQGINKTVCHCGVYALKYIECHKLGLAMSLMEDDNINAVRKKITCDLIEAANGPIIIERMSRYEPTRWKTKIVDLD</sequence>
<keyword evidence="6" id="KW-1185">Reference proteome</keyword>